<dbReference type="AlphaFoldDB" id="A0A918YZI6"/>
<evidence type="ECO:0000256" key="1">
    <source>
        <dbReference type="SAM" id="MobiDB-lite"/>
    </source>
</evidence>
<dbReference type="OrthoDB" id="9012352at2"/>
<dbReference type="RefSeq" id="WP_146473066.1">
    <property type="nucleotide sequence ID" value="NZ_BNCF01000005.1"/>
</dbReference>
<protein>
    <submittedName>
        <fullName evidence="2">Uncharacterized protein</fullName>
    </submittedName>
</protein>
<keyword evidence="3" id="KW-1185">Reference proteome</keyword>
<proteinExistence type="predicted"/>
<reference evidence="2" key="1">
    <citation type="journal article" date="2014" name="Int. J. Syst. Evol. Microbiol.">
        <title>Complete genome sequence of Corynebacterium casei LMG S-19264T (=DSM 44701T), isolated from a smear-ripened cheese.</title>
        <authorList>
            <consortium name="US DOE Joint Genome Institute (JGI-PGF)"/>
            <person name="Walter F."/>
            <person name="Albersmeier A."/>
            <person name="Kalinowski J."/>
            <person name="Ruckert C."/>
        </authorList>
    </citation>
    <scope>NUCLEOTIDE SEQUENCE</scope>
    <source>
        <strain evidence="2">KCTC 32020</strain>
    </source>
</reference>
<dbReference type="EMBL" id="BNCF01000005">
    <property type="protein sequence ID" value="GHE31147.1"/>
    <property type="molecule type" value="Genomic_DNA"/>
</dbReference>
<feature type="region of interest" description="Disordered" evidence="1">
    <location>
        <begin position="122"/>
        <end position="144"/>
    </location>
</feature>
<gene>
    <name evidence="2" type="ORF">GCM10007167_11340</name>
</gene>
<accession>A0A918YZI6</accession>
<dbReference type="Proteomes" id="UP000636453">
    <property type="component" value="Unassembled WGS sequence"/>
</dbReference>
<comment type="caution">
    <text evidence="2">The sequence shown here is derived from an EMBL/GenBank/DDBJ whole genome shotgun (WGS) entry which is preliminary data.</text>
</comment>
<sequence length="191" mass="21965">MTSPTPTESDATPIRPKLTAEEALTRLLELIRTSRTLSDFTPERVSQVMGVELDRSADGYRYYERVAPRWLHGFDYSAKYGRFMFSFDPQPPGTSPDMTDICQLDVDRFSSELEAMGFSKQAYYDSPPQPAYDPDTGTYDDSPRQGRLMKYTFDRMQDGLLEMRIDVYPRGEANDPPEKVLHDCISMIRIF</sequence>
<name>A0A918YZI6_9GAMM</name>
<evidence type="ECO:0000313" key="2">
    <source>
        <dbReference type="EMBL" id="GHE31147.1"/>
    </source>
</evidence>
<reference evidence="2" key="2">
    <citation type="submission" date="2020-09" db="EMBL/GenBank/DDBJ databases">
        <authorList>
            <person name="Sun Q."/>
            <person name="Kim S."/>
        </authorList>
    </citation>
    <scope>NUCLEOTIDE SEQUENCE</scope>
    <source>
        <strain evidence="2">KCTC 32020</strain>
    </source>
</reference>
<evidence type="ECO:0000313" key="3">
    <source>
        <dbReference type="Proteomes" id="UP000636453"/>
    </source>
</evidence>
<organism evidence="2 3">
    <name type="scientific">Vulcaniibacterium thermophilum</name>
    <dbReference type="NCBI Taxonomy" id="1169913"/>
    <lineage>
        <taxon>Bacteria</taxon>
        <taxon>Pseudomonadati</taxon>
        <taxon>Pseudomonadota</taxon>
        <taxon>Gammaproteobacteria</taxon>
        <taxon>Lysobacterales</taxon>
        <taxon>Lysobacteraceae</taxon>
        <taxon>Vulcaniibacterium</taxon>
    </lineage>
</organism>